<comment type="caution">
    <text evidence="1">The sequence shown here is derived from an EMBL/GenBank/DDBJ whole genome shotgun (WGS) entry which is preliminary data.</text>
</comment>
<dbReference type="Proteomes" id="UP000011182">
    <property type="component" value="Unassembled WGS sequence"/>
</dbReference>
<keyword evidence="2" id="KW-1185">Reference proteome</keyword>
<accession>A0A9W5LIK6</accession>
<evidence type="ECO:0000313" key="2">
    <source>
        <dbReference type="Proteomes" id="UP000011182"/>
    </source>
</evidence>
<gene>
    <name evidence="1" type="ORF">BSI_17630</name>
</gene>
<protein>
    <submittedName>
        <fullName evidence="1">Uncharacterized protein</fullName>
    </submittedName>
</protein>
<dbReference type="EMBL" id="AMXN01000003">
    <property type="protein sequence ID" value="ELS61392.1"/>
    <property type="molecule type" value="Genomic_DNA"/>
</dbReference>
<sequence length="73" mass="7956">MLGKIKAAIDNSPGKPARIVVSKKNVSAIRGRDALCLRFKTENDNGDTCGSFRSVRKLQTGILVYSRLQTGSF</sequence>
<reference evidence="1 2" key="1">
    <citation type="journal article" date="2014" name="Syst. Appl. Microbiol.">
        <title>Genomic insights into the taxonomic status of the three subspecies of Bacillus subtilis.</title>
        <authorList>
            <person name="Yi H."/>
            <person name="Chun J."/>
            <person name="Cha C.J."/>
        </authorList>
    </citation>
    <scope>NUCLEOTIDE SEQUENCE [LARGE SCALE GENOMIC DNA]</scope>
    <source>
        <strain evidence="1 2">KCTC 13429</strain>
    </source>
</reference>
<organism evidence="1 2">
    <name type="scientific">Bacillus inaquosorum KCTC 13429</name>
    <dbReference type="NCBI Taxonomy" id="1236548"/>
    <lineage>
        <taxon>Bacteria</taxon>
        <taxon>Bacillati</taxon>
        <taxon>Bacillota</taxon>
        <taxon>Bacilli</taxon>
        <taxon>Bacillales</taxon>
        <taxon>Bacillaceae</taxon>
        <taxon>Bacillus</taxon>
    </lineage>
</organism>
<evidence type="ECO:0000313" key="1">
    <source>
        <dbReference type="EMBL" id="ELS61392.1"/>
    </source>
</evidence>
<proteinExistence type="predicted"/>
<name>A0A9W5LIK6_9BACI</name>
<dbReference type="AlphaFoldDB" id="A0A9W5LIK6"/>